<feature type="chain" id="PRO_5022789042" description="Secreted protein" evidence="1">
    <location>
        <begin position="16"/>
        <end position="67"/>
    </location>
</feature>
<protein>
    <recommendedName>
        <fullName evidence="4">Secreted protein</fullName>
    </recommendedName>
</protein>
<name>A0A5D2ELV3_GOSDA</name>
<sequence length="67" mass="7740">MTMHVLVLFIWKKLANHCFHTCLVFDGEVSIPTSCRICFVNPQSRKMYSTISSPNEQTRHSSSFLSF</sequence>
<evidence type="ECO:0000313" key="2">
    <source>
        <dbReference type="EMBL" id="TYG94664.1"/>
    </source>
</evidence>
<proteinExistence type="predicted"/>
<evidence type="ECO:0000256" key="1">
    <source>
        <dbReference type="SAM" id="SignalP"/>
    </source>
</evidence>
<organism evidence="2 3">
    <name type="scientific">Gossypium darwinii</name>
    <name type="common">Darwin's cotton</name>
    <name type="synonym">Gossypium barbadense var. darwinii</name>
    <dbReference type="NCBI Taxonomy" id="34276"/>
    <lineage>
        <taxon>Eukaryota</taxon>
        <taxon>Viridiplantae</taxon>
        <taxon>Streptophyta</taxon>
        <taxon>Embryophyta</taxon>
        <taxon>Tracheophyta</taxon>
        <taxon>Spermatophyta</taxon>
        <taxon>Magnoliopsida</taxon>
        <taxon>eudicotyledons</taxon>
        <taxon>Gunneridae</taxon>
        <taxon>Pentapetalae</taxon>
        <taxon>rosids</taxon>
        <taxon>malvids</taxon>
        <taxon>Malvales</taxon>
        <taxon>Malvaceae</taxon>
        <taxon>Malvoideae</taxon>
        <taxon>Gossypium</taxon>
    </lineage>
</organism>
<dbReference type="Proteomes" id="UP000323506">
    <property type="component" value="Chromosome A11"/>
</dbReference>
<feature type="signal peptide" evidence="1">
    <location>
        <begin position="1"/>
        <end position="15"/>
    </location>
</feature>
<keyword evidence="1" id="KW-0732">Signal</keyword>
<keyword evidence="3" id="KW-1185">Reference proteome</keyword>
<evidence type="ECO:0000313" key="3">
    <source>
        <dbReference type="Proteomes" id="UP000323506"/>
    </source>
</evidence>
<reference evidence="2 3" key="1">
    <citation type="submission" date="2019-06" db="EMBL/GenBank/DDBJ databases">
        <title>WGS assembly of Gossypium darwinii.</title>
        <authorList>
            <person name="Chen Z.J."/>
            <person name="Sreedasyam A."/>
            <person name="Ando A."/>
            <person name="Song Q."/>
            <person name="De L."/>
            <person name="Hulse-Kemp A."/>
            <person name="Ding M."/>
            <person name="Ye W."/>
            <person name="Kirkbride R."/>
            <person name="Jenkins J."/>
            <person name="Plott C."/>
            <person name="Lovell J."/>
            <person name="Lin Y.-M."/>
            <person name="Vaughn R."/>
            <person name="Liu B."/>
            <person name="Li W."/>
            <person name="Simpson S."/>
            <person name="Scheffler B."/>
            <person name="Saski C."/>
            <person name="Grover C."/>
            <person name="Hu G."/>
            <person name="Conover J."/>
            <person name="Carlson J."/>
            <person name="Shu S."/>
            <person name="Boston L."/>
            <person name="Williams M."/>
            <person name="Peterson D."/>
            <person name="Mcgee K."/>
            <person name="Jones D."/>
            <person name="Wendel J."/>
            <person name="Stelly D."/>
            <person name="Grimwood J."/>
            <person name="Schmutz J."/>
        </authorList>
    </citation>
    <scope>NUCLEOTIDE SEQUENCE [LARGE SCALE GENOMIC DNA]</scope>
    <source>
        <strain evidence="2">1808015.09</strain>
    </source>
</reference>
<evidence type="ECO:0008006" key="4">
    <source>
        <dbReference type="Google" id="ProtNLM"/>
    </source>
</evidence>
<dbReference type="EMBL" id="CM017698">
    <property type="protein sequence ID" value="TYG94664.1"/>
    <property type="molecule type" value="Genomic_DNA"/>
</dbReference>
<gene>
    <name evidence="2" type="ORF">ES288_A11G206500v1</name>
</gene>
<dbReference type="AlphaFoldDB" id="A0A5D2ELV3"/>
<accession>A0A5D2ELV3</accession>